<dbReference type="Proteomes" id="UP000323824">
    <property type="component" value="Chromosome"/>
</dbReference>
<proteinExistence type="predicted"/>
<dbReference type="EMBL" id="CP035807">
    <property type="protein sequence ID" value="QEN05759.1"/>
    <property type="molecule type" value="Genomic_DNA"/>
</dbReference>
<evidence type="ECO:0000313" key="3">
    <source>
        <dbReference type="Proteomes" id="UP000323824"/>
    </source>
</evidence>
<reference evidence="2 3" key="1">
    <citation type="submission" date="2019-02" db="EMBL/GenBank/DDBJ databases">
        <authorList>
            <person name="Fomenkov A."/>
            <person name="Dubinina G."/>
            <person name="Grabovich M."/>
            <person name="Vincze T."/>
            <person name="Roberts R.J."/>
        </authorList>
    </citation>
    <scope>NUCLEOTIDE SEQUENCE [LARGE SCALE GENOMIC DNA]</scope>
    <source>
        <strain evidence="2 3">P</strain>
    </source>
</reference>
<reference evidence="2 3" key="2">
    <citation type="submission" date="2019-09" db="EMBL/GenBank/DDBJ databases">
        <title>Complete Genome Sequence and Methylome Analysis of free living Spirochaetas.</title>
        <authorList>
            <person name="Leshcheva N."/>
            <person name="Mikheeva N."/>
        </authorList>
    </citation>
    <scope>NUCLEOTIDE SEQUENCE [LARGE SCALE GENOMIC DNA]</scope>
    <source>
        <strain evidence="2 3">P</strain>
    </source>
</reference>
<dbReference type="KEGG" id="sper:EW093_13945"/>
<dbReference type="Pfam" id="PF20424">
    <property type="entry name" value="PilZN3"/>
    <property type="match status" value="1"/>
</dbReference>
<name>A0A5C1QFD0_9SPIO</name>
<keyword evidence="3" id="KW-1185">Reference proteome</keyword>
<dbReference type="RefSeq" id="WP_149568992.1">
    <property type="nucleotide sequence ID" value="NZ_CP035807.1"/>
</dbReference>
<evidence type="ECO:0000259" key="1">
    <source>
        <dbReference type="Pfam" id="PF20424"/>
    </source>
</evidence>
<sequence length="277" mass="32096">MGLLTKQDIDNFYKNYQNEEVIFTKSIASLLGLQPKHIYFKFKDIQRPCIIYSSSMTKAKIIASVPKSIIEIIKTETNINLRFALKNEEKKNDSLFFFIKCRTIDITPYKPEQNLYIIHFEYISKPPEALITILGRLLEAKRIASERSEERIIVDKNNFSKLGLNSTAIKLIIDNIPRQAIIRDLSFHGMKFLLAGNAKFLNNKVIKVEFSNKDYGLITLLGKSIRADSMANRKDIVLLAVQFDDKYIPVQYNIILNEYLKSNKFMNKLKTDIEVKE</sequence>
<evidence type="ECO:0000313" key="2">
    <source>
        <dbReference type="EMBL" id="QEN05759.1"/>
    </source>
</evidence>
<gene>
    <name evidence="2" type="ORF">EW093_13945</name>
</gene>
<feature type="domain" description="PilZN3" evidence="1">
    <location>
        <begin position="7"/>
        <end position="141"/>
    </location>
</feature>
<accession>A0A5C1QFD0</accession>
<dbReference type="OrthoDB" id="350778at2"/>
<protein>
    <recommendedName>
        <fullName evidence="1">PilZN3 domain-containing protein</fullName>
    </recommendedName>
</protein>
<dbReference type="AlphaFoldDB" id="A0A5C1QFD0"/>
<organism evidence="2 3">
    <name type="scientific">Thiospirochaeta perfilievii</name>
    <dbReference type="NCBI Taxonomy" id="252967"/>
    <lineage>
        <taxon>Bacteria</taxon>
        <taxon>Pseudomonadati</taxon>
        <taxon>Spirochaetota</taxon>
        <taxon>Spirochaetia</taxon>
        <taxon>Spirochaetales</taxon>
        <taxon>Spirochaetaceae</taxon>
        <taxon>Thiospirochaeta</taxon>
    </lineage>
</organism>
<dbReference type="InterPro" id="IPR046853">
    <property type="entry name" value="PilZN3"/>
</dbReference>